<evidence type="ECO:0000256" key="12">
    <source>
        <dbReference type="ARBA" id="ARBA00023317"/>
    </source>
</evidence>
<proteinExistence type="inferred from homology"/>
<keyword evidence="11" id="KW-0324">Glycolysis</keyword>
<feature type="domain" description="Pyruvate kinase barrel" evidence="13">
    <location>
        <begin position="458"/>
        <end position="702"/>
    </location>
</feature>
<dbReference type="Gene3D" id="3.20.20.60">
    <property type="entry name" value="Phosphoenolpyruvate-binding domains"/>
    <property type="match status" value="2"/>
</dbReference>
<keyword evidence="8" id="KW-0418">Kinase</keyword>
<evidence type="ECO:0000313" key="14">
    <source>
        <dbReference type="EMBL" id="KAK4493403.1"/>
    </source>
</evidence>
<evidence type="ECO:0000313" key="15">
    <source>
        <dbReference type="Proteomes" id="UP001291926"/>
    </source>
</evidence>
<comment type="pathway">
    <text evidence="2">Carbohydrate degradation; glycolysis; pyruvate from D-glyceraldehyde 3-phosphate: step 5/5.</text>
</comment>
<evidence type="ECO:0000256" key="7">
    <source>
        <dbReference type="ARBA" id="ARBA00022741"/>
    </source>
</evidence>
<comment type="similarity">
    <text evidence="3">Belongs to the pyruvate kinase family.</text>
</comment>
<dbReference type="EMBL" id="JAYDYQ010000321">
    <property type="protein sequence ID" value="KAK4493403.1"/>
    <property type="molecule type" value="Genomic_DNA"/>
</dbReference>
<evidence type="ECO:0000256" key="6">
    <source>
        <dbReference type="ARBA" id="ARBA00022723"/>
    </source>
</evidence>
<sequence length="744" mass="81208">MVGVVAVFSLTEQSALLNHASFSDFTSPTLHGKSTSLTCKSVFKVPVHGKNMLISRSTIGRIASKTVAYGIPHENDDPVLICSEDDWSTEEPDTETALPLGQSSIDLQQTVLKQGNQENLLDKLKAVQLHILAMEQWNASRLKMCHRNYSANATNLIHYLALQSLNIEQIKDELSSIGLLNLEAVNPYVLSNLTASIKMLVGSRSNSLLSMKDSGEIASINKSFVDQNEDLKMAPMMKWASSNRDLLLGTPQGQRMTHIMVTVGQEAIENDTHIPELINAGTSIFRINCAHGNPQIWSEIITRVKKNSQLLEKPCRILMDLAGPKLRTGKLKDGPCVVKISPKRNPLGTVIRPARVWLSPQGSGPPPAHVSPDVILQVDDQEFLSKLKVDDSVRFSDARGNKRTLRIISKYSIFSGAGYIVECSKTAYVESGTALYVKDKGRKSSIGFVVDIPPTEQFVRLRVGDLLTISRDSSDEQNNSTSSATGTHRISCPSGYLFDSVKPGEPIAFDDGKIWGVIKGTSISEVVVSITHAGLKGTKLGSEKSINIPESEIRYEGLTSKDIMDLDFVATHADMAGISFVRDVHDIVVLRQELAKRKLSKLGIVLKIETKGAIERLPLLILEAMKSSNPLGVMIARGDLAVECGWEKLADIQEEIISICSAAHLPVILATQVLESLIKSGVPTRAEMTDAANGRRASCVMLNKGKNILKAVSTLDIILNSQHSKAKAELKPLMLSPFEGKNNN</sequence>
<name>A0ABR0DWT0_9LAMI</name>
<dbReference type="InterPro" id="IPR040442">
    <property type="entry name" value="Pyrv_kinase-like_dom_sf"/>
</dbReference>
<evidence type="ECO:0000256" key="11">
    <source>
        <dbReference type="ARBA" id="ARBA00023152"/>
    </source>
</evidence>
<evidence type="ECO:0000256" key="8">
    <source>
        <dbReference type="ARBA" id="ARBA00022777"/>
    </source>
</evidence>
<evidence type="ECO:0000256" key="2">
    <source>
        <dbReference type="ARBA" id="ARBA00004997"/>
    </source>
</evidence>
<evidence type="ECO:0000256" key="3">
    <source>
        <dbReference type="ARBA" id="ARBA00008663"/>
    </source>
</evidence>
<dbReference type="SUPFAM" id="SSF51621">
    <property type="entry name" value="Phosphoenolpyruvate/pyruvate domain"/>
    <property type="match status" value="1"/>
</dbReference>
<evidence type="ECO:0000256" key="10">
    <source>
        <dbReference type="ARBA" id="ARBA00022842"/>
    </source>
</evidence>
<comment type="cofactor">
    <cofactor evidence="1">
        <name>K(+)</name>
        <dbReference type="ChEBI" id="CHEBI:29103"/>
    </cofactor>
</comment>
<keyword evidence="12" id="KW-0670">Pyruvate</keyword>
<dbReference type="InterPro" id="IPR001697">
    <property type="entry name" value="Pyr_Knase"/>
</dbReference>
<dbReference type="InterPro" id="IPR015793">
    <property type="entry name" value="Pyrv_Knase_brl"/>
</dbReference>
<gene>
    <name evidence="14" type="ORF">RD792_017696</name>
</gene>
<dbReference type="EC" id="2.7.1.40" evidence="4"/>
<dbReference type="InterPro" id="IPR015813">
    <property type="entry name" value="Pyrv/PenolPyrv_kinase-like_dom"/>
</dbReference>
<reference evidence="14 15" key="1">
    <citation type="journal article" date="2023" name="bioRxiv">
        <title>Genome report: Whole genome sequence and annotation of Penstemon davidsonii.</title>
        <authorList>
            <person name="Ostevik K.L."/>
            <person name="Alabady M."/>
            <person name="Zhang M."/>
            <person name="Rausher M.D."/>
        </authorList>
    </citation>
    <scope>NUCLEOTIDE SEQUENCE [LARGE SCALE GENOMIC DNA]</scope>
    <source>
        <strain evidence="14">DNT005</strain>
        <tissue evidence="14">Whole leaf</tissue>
    </source>
</reference>
<dbReference type="Proteomes" id="UP001291926">
    <property type="component" value="Unassembled WGS sequence"/>
</dbReference>
<organism evidence="14 15">
    <name type="scientific">Penstemon davidsonii</name>
    <dbReference type="NCBI Taxonomy" id="160366"/>
    <lineage>
        <taxon>Eukaryota</taxon>
        <taxon>Viridiplantae</taxon>
        <taxon>Streptophyta</taxon>
        <taxon>Embryophyta</taxon>
        <taxon>Tracheophyta</taxon>
        <taxon>Spermatophyta</taxon>
        <taxon>Magnoliopsida</taxon>
        <taxon>eudicotyledons</taxon>
        <taxon>Gunneridae</taxon>
        <taxon>Pentapetalae</taxon>
        <taxon>asterids</taxon>
        <taxon>lamiids</taxon>
        <taxon>Lamiales</taxon>
        <taxon>Plantaginaceae</taxon>
        <taxon>Cheloneae</taxon>
        <taxon>Penstemon</taxon>
    </lineage>
</organism>
<keyword evidence="5" id="KW-0808">Transferase</keyword>
<keyword evidence="15" id="KW-1185">Reference proteome</keyword>
<dbReference type="InterPro" id="IPR015806">
    <property type="entry name" value="Pyrv_Knase_insert_dom_sf"/>
</dbReference>
<evidence type="ECO:0000259" key="13">
    <source>
        <dbReference type="Pfam" id="PF00224"/>
    </source>
</evidence>
<dbReference type="Gene3D" id="2.40.33.10">
    <property type="entry name" value="PK beta-barrel domain-like"/>
    <property type="match status" value="2"/>
</dbReference>
<keyword evidence="6" id="KW-0479">Metal-binding</keyword>
<evidence type="ECO:0000256" key="9">
    <source>
        <dbReference type="ARBA" id="ARBA00022840"/>
    </source>
</evidence>
<comment type="caution">
    <text evidence="14">The sequence shown here is derived from an EMBL/GenBank/DDBJ whole genome shotgun (WGS) entry which is preliminary data.</text>
</comment>
<dbReference type="PANTHER" id="PTHR11817">
    <property type="entry name" value="PYRUVATE KINASE"/>
    <property type="match status" value="1"/>
</dbReference>
<dbReference type="Pfam" id="PF00224">
    <property type="entry name" value="PK"/>
    <property type="match status" value="2"/>
</dbReference>
<keyword evidence="10" id="KW-0460">Magnesium</keyword>
<evidence type="ECO:0000256" key="4">
    <source>
        <dbReference type="ARBA" id="ARBA00012142"/>
    </source>
</evidence>
<keyword evidence="9" id="KW-0067">ATP-binding</keyword>
<evidence type="ECO:0000256" key="5">
    <source>
        <dbReference type="ARBA" id="ARBA00022679"/>
    </source>
</evidence>
<dbReference type="SUPFAM" id="SSF50800">
    <property type="entry name" value="PK beta-barrel domain-like"/>
    <property type="match status" value="1"/>
</dbReference>
<dbReference type="InterPro" id="IPR011037">
    <property type="entry name" value="Pyrv_Knase-like_insert_dom_sf"/>
</dbReference>
<evidence type="ECO:0000256" key="1">
    <source>
        <dbReference type="ARBA" id="ARBA00001958"/>
    </source>
</evidence>
<protein>
    <recommendedName>
        <fullName evidence="4">pyruvate kinase</fullName>
        <ecNumber evidence="4">2.7.1.40</ecNumber>
    </recommendedName>
</protein>
<accession>A0ABR0DWT0</accession>
<keyword evidence="7" id="KW-0547">Nucleotide-binding</keyword>
<feature type="domain" description="Pyruvate kinase barrel" evidence="13">
    <location>
        <begin position="255"/>
        <end position="341"/>
    </location>
</feature>